<dbReference type="Proteomes" id="UP000696184">
    <property type="component" value="Unassembled WGS sequence"/>
</dbReference>
<gene>
    <name evidence="2" type="ORF">H8A87_05385</name>
</gene>
<keyword evidence="1" id="KW-0812">Transmembrane</keyword>
<keyword evidence="1" id="KW-1133">Transmembrane helix</keyword>
<feature type="transmembrane region" description="Helical" evidence="1">
    <location>
        <begin position="6"/>
        <end position="28"/>
    </location>
</feature>
<dbReference type="EMBL" id="JACOII010000023">
    <property type="protein sequence ID" value="MBI6548172.1"/>
    <property type="molecule type" value="Genomic_DNA"/>
</dbReference>
<keyword evidence="3" id="KW-1185">Reference proteome</keyword>
<organism evidence="2 3">
    <name type="scientific">Xenorhabdus lircayensis</name>
    <dbReference type="NCBI Taxonomy" id="2763499"/>
    <lineage>
        <taxon>Bacteria</taxon>
        <taxon>Pseudomonadati</taxon>
        <taxon>Pseudomonadota</taxon>
        <taxon>Gammaproteobacteria</taxon>
        <taxon>Enterobacterales</taxon>
        <taxon>Morganellaceae</taxon>
        <taxon>Xenorhabdus</taxon>
    </lineage>
</organism>
<dbReference type="NCBIfam" id="NF041435">
    <property type="entry name" value="UmoD"/>
    <property type="match status" value="1"/>
</dbReference>
<evidence type="ECO:0000313" key="2">
    <source>
        <dbReference type="EMBL" id="MBI6548172.1"/>
    </source>
</evidence>
<name>A0ABS0U2S9_9GAMM</name>
<reference evidence="2 3" key="1">
    <citation type="submission" date="2020-08" db="EMBL/GenBank/DDBJ databases">
        <title>Description of Xenorhabdus lircayensis sp. nov., the symbiotic bacterium associated with the entomopathogenic nematode Steirnernema unicornum.</title>
        <authorList>
            <person name="Castaneda-Alvarez C."/>
            <person name="Prodan S."/>
            <person name="Zamorano A."/>
            <person name="San-Blas E."/>
            <person name="Aballay E."/>
        </authorList>
    </citation>
    <scope>NUCLEOTIDE SEQUENCE [LARGE SCALE GENOMIC DNA]</scope>
    <source>
        <strain evidence="2 3">VLS</strain>
    </source>
</reference>
<evidence type="ECO:0000256" key="1">
    <source>
        <dbReference type="SAM" id="Phobius"/>
    </source>
</evidence>
<dbReference type="RefSeq" id="WP_198688971.1">
    <property type="nucleotide sequence ID" value="NZ_CAWPUD010000020.1"/>
</dbReference>
<accession>A0ABS0U2S9</accession>
<sequence length="156" mass="17656">MVKLKIRQYVIGSIITIAIIGAAATFCFESPRPSVAQVLSSRPIRSTVDVHQSYCHITVFPIPITVKDIVGNRLTEHEYRILTLLDVLKVKREYPVLNHSVLKNCIAVDFKKPRIVGYDVSYVIGDQPGKVRMLYQPEEIIPLNEKGQLIIKTNLE</sequence>
<comment type="caution">
    <text evidence="2">The sequence shown here is derived from an EMBL/GenBank/DDBJ whole genome shotgun (WGS) entry which is preliminary data.</text>
</comment>
<protein>
    <submittedName>
        <fullName evidence="2">UmoD</fullName>
    </submittedName>
</protein>
<proteinExistence type="predicted"/>
<evidence type="ECO:0000313" key="3">
    <source>
        <dbReference type="Proteomes" id="UP000696184"/>
    </source>
</evidence>
<keyword evidence="1" id="KW-0472">Membrane</keyword>